<evidence type="ECO:0008006" key="4">
    <source>
        <dbReference type="Google" id="ProtNLM"/>
    </source>
</evidence>
<feature type="region of interest" description="Disordered" evidence="1">
    <location>
        <begin position="312"/>
        <end position="336"/>
    </location>
</feature>
<feature type="compositionally biased region" description="Low complexity" evidence="1">
    <location>
        <begin position="312"/>
        <end position="326"/>
    </location>
</feature>
<keyword evidence="3" id="KW-1185">Reference proteome</keyword>
<dbReference type="PANTHER" id="PTHR35558:SF1">
    <property type="entry name" value="ENDONUCLEASE_EXONUCLEASE_PHOSPHATASE DOMAIN-CONTAINING PROTEIN"/>
    <property type="match status" value="1"/>
</dbReference>
<dbReference type="Proteomes" id="UP001186944">
    <property type="component" value="Unassembled WGS sequence"/>
</dbReference>
<evidence type="ECO:0000313" key="3">
    <source>
        <dbReference type="Proteomes" id="UP001186944"/>
    </source>
</evidence>
<name>A0AA89BKA4_PINIB</name>
<dbReference type="PANTHER" id="PTHR35558">
    <property type="entry name" value="SGNH_HYDRO DOMAIN-CONTAINING PROTEIN"/>
    <property type="match status" value="1"/>
</dbReference>
<dbReference type="AlphaFoldDB" id="A0AA89BKA4"/>
<reference evidence="2" key="1">
    <citation type="submission" date="2019-08" db="EMBL/GenBank/DDBJ databases">
        <title>The improved chromosome-level genome for the pearl oyster Pinctada fucata martensii using PacBio sequencing and Hi-C.</title>
        <authorList>
            <person name="Zheng Z."/>
        </authorList>
    </citation>
    <scope>NUCLEOTIDE SEQUENCE</scope>
    <source>
        <strain evidence="2">ZZ-2019</strain>
        <tissue evidence="2">Adductor muscle</tissue>
    </source>
</reference>
<sequence>MPPITRRRGRGRNNPVARNTATSTTAHAGINQAPPQQIPVISQSSQPTVTAQQLKDVTDQVTTRVLVQLNANDQMPIYDANRQGNDICSDILDENVSIENFQVESATSELGYNVSNKIKMKIANGDYVDLATLVSKPSDPDSLSKQLKIEDGKLVLGPKSHVTKIDNIDQWTDAFLIYASIYSIANPPTANSLFKYMHTVRLGASRFGGSGWNNYDIQFRLKKEADPSLSWSSVDQELWLLFMNSKPEQEKESSTNLKGNSTQSNLLKCYNYNFKGFCSRAFCNYAHQCLRCSNPHPLKKCRVASFTNNNSRFQQSSSSMANPSQSGLSSRAQNSGKFRRSGIANTPIIHESLRQYLIEYPFYTIADEIYFGFKYGFPLHYKGPRKPILCPNLKSIQGKENIAFDIAMKEVRLGRVAGPFSSCPLPNLRVSPVGLVPKKRWIMASHPPFVLSRTFQR</sequence>
<protein>
    <recommendedName>
        <fullName evidence="4">C3H1-type domain-containing protein</fullName>
    </recommendedName>
</protein>
<proteinExistence type="predicted"/>
<comment type="caution">
    <text evidence="2">The sequence shown here is derived from an EMBL/GenBank/DDBJ whole genome shotgun (WGS) entry which is preliminary data.</text>
</comment>
<accession>A0AA89BKA4</accession>
<gene>
    <name evidence="2" type="ORF">FSP39_005998</name>
</gene>
<evidence type="ECO:0000256" key="1">
    <source>
        <dbReference type="SAM" id="MobiDB-lite"/>
    </source>
</evidence>
<evidence type="ECO:0000313" key="2">
    <source>
        <dbReference type="EMBL" id="KAK3085603.1"/>
    </source>
</evidence>
<feature type="compositionally biased region" description="Polar residues" evidence="1">
    <location>
        <begin position="327"/>
        <end position="336"/>
    </location>
</feature>
<organism evidence="2 3">
    <name type="scientific">Pinctada imbricata</name>
    <name type="common">Atlantic pearl-oyster</name>
    <name type="synonym">Pinctada martensii</name>
    <dbReference type="NCBI Taxonomy" id="66713"/>
    <lineage>
        <taxon>Eukaryota</taxon>
        <taxon>Metazoa</taxon>
        <taxon>Spiralia</taxon>
        <taxon>Lophotrochozoa</taxon>
        <taxon>Mollusca</taxon>
        <taxon>Bivalvia</taxon>
        <taxon>Autobranchia</taxon>
        <taxon>Pteriomorphia</taxon>
        <taxon>Pterioida</taxon>
        <taxon>Pterioidea</taxon>
        <taxon>Pteriidae</taxon>
        <taxon>Pinctada</taxon>
    </lineage>
</organism>
<dbReference type="EMBL" id="VSWD01000012">
    <property type="protein sequence ID" value="KAK3085603.1"/>
    <property type="molecule type" value="Genomic_DNA"/>
</dbReference>